<evidence type="ECO:0000256" key="6">
    <source>
        <dbReference type="ARBA" id="ARBA00023235"/>
    </source>
</evidence>
<evidence type="ECO:0000256" key="4">
    <source>
        <dbReference type="ARBA" id="ARBA00022490"/>
    </source>
</evidence>
<dbReference type="SUPFAM" id="SSF50891">
    <property type="entry name" value="Cyclophilin-like"/>
    <property type="match status" value="1"/>
</dbReference>
<gene>
    <name evidence="9" type="ORF">PS732_03192</name>
</gene>
<keyword evidence="5 7" id="KW-0697">Rotamase</keyword>
<dbReference type="PROSITE" id="PS50072">
    <property type="entry name" value="CSA_PPIASE_2"/>
    <property type="match status" value="1"/>
</dbReference>
<accession>A0A0B7DAC8</accession>
<dbReference type="GO" id="GO:0006457">
    <property type="term" value="P:protein folding"/>
    <property type="evidence" value="ECO:0007669"/>
    <property type="project" value="InterPro"/>
</dbReference>
<dbReference type="GO" id="GO:0003755">
    <property type="term" value="F:peptidyl-prolyl cis-trans isomerase activity"/>
    <property type="evidence" value="ECO:0007669"/>
    <property type="project" value="UniProtKB-UniRule"/>
</dbReference>
<evidence type="ECO:0000313" key="10">
    <source>
        <dbReference type="Proteomes" id="UP000325779"/>
    </source>
</evidence>
<name>A0A0B7DAC8_PSEFL</name>
<organism evidence="9 10">
    <name type="scientific">Pseudomonas fluorescens</name>
    <dbReference type="NCBI Taxonomy" id="294"/>
    <lineage>
        <taxon>Bacteria</taxon>
        <taxon>Pseudomonadati</taxon>
        <taxon>Pseudomonadota</taxon>
        <taxon>Gammaproteobacteria</taxon>
        <taxon>Pseudomonadales</taxon>
        <taxon>Pseudomonadaceae</taxon>
        <taxon>Pseudomonas</taxon>
    </lineage>
</organism>
<dbReference type="PRINTS" id="PR00153">
    <property type="entry name" value="CSAPPISMRASE"/>
</dbReference>
<reference evidence="9 10" key="1">
    <citation type="submission" date="2019-09" db="EMBL/GenBank/DDBJ databases">
        <authorList>
            <person name="Chandra G."/>
            <person name="Truman W A."/>
        </authorList>
    </citation>
    <scope>NUCLEOTIDE SEQUENCE [LARGE SCALE GENOMIC DNA]</scope>
    <source>
        <strain evidence="9">PS732</strain>
    </source>
</reference>
<evidence type="ECO:0000256" key="2">
    <source>
        <dbReference type="ARBA" id="ARBA00004496"/>
    </source>
</evidence>
<sequence>MTQVKLTTNFGDIVIELNEEKAPITAANFIEYVKKGHYENVVFHRVIKGFMIQGGGFEPGMKEKKDKSPSIQNEADNGLKNEKYTLAMARTMDPHSASAQFFINATDNGFLNHTAKTAQGWGYAVFGKVVAGFDVVDKIEGVSTTSKAGHQDVPADDVIIEKAEIIEA</sequence>
<evidence type="ECO:0000256" key="7">
    <source>
        <dbReference type="RuleBase" id="RU363019"/>
    </source>
</evidence>
<dbReference type="EC" id="5.2.1.8" evidence="7"/>
<dbReference type="GO" id="GO:0005737">
    <property type="term" value="C:cytoplasm"/>
    <property type="evidence" value="ECO:0007669"/>
    <property type="project" value="UniProtKB-SubCell"/>
</dbReference>
<dbReference type="InterPro" id="IPR024936">
    <property type="entry name" value="Cyclophilin-type_PPIase"/>
</dbReference>
<evidence type="ECO:0000259" key="8">
    <source>
        <dbReference type="PROSITE" id="PS50072"/>
    </source>
</evidence>
<evidence type="ECO:0000313" key="9">
    <source>
        <dbReference type="EMBL" id="VVP07348.1"/>
    </source>
</evidence>
<dbReference type="FunFam" id="2.40.100.10:FF:000004">
    <property type="entry name" value="Peptidyl-prolyl cis-trans isomerase"/>
    <property type="match status" value="1"/>
</dbReference>
<dbReference type="Gene3D" id="2.40.100.10">
    <property type="entry name" value="Cyclophilin-like"/>
    <property type="match status" value="1"/>
</dbReference>
<proteinExistence type="inferred from homology"/>
<dbReference type="OrthoDB" id="9807797at2"/>
<dbReference type="AlphaFoldDB" id="A0A0B7DAC8"/>
<keyword evidence="6 7" id="KW-0413">Isomerase</keyword>
<dbReference type="PIRSF" id="PIRSF001467">
    <property type="entry name" value="Peptidylpro_ismrse"/>
    <property type="match status" value="1"/>
</dbReference>
<comment type="subcellular location">
    <subcellularLocation>
        <location evidence="2">Cytoplasm</location>
    </subcellularLocation>
</comment>
<dbReference type="Proteomes" id="UP000325779">
    <property type="component" value="Unassembled WGS sequence"/>
</dbReference>
<dbReference type="InterPro" id="IPR044665">
    <property type="entry name" value="E_coli_cyclophilin_A-like"/>
</dbReference>
<dbReference type="Pfam" id="PF00160">
    <property type="entry name" value="Pro_isomerase"/>
    <property type="match status" value="1"/>
</dbReference>
<evidence type="ECO:0000256" key="5">
    <source>
        <dbReference type="ARBA" id="ARBA00023110"/>
    </source>
</evidence>
<comment type="function">
    <text evidence="1 7">PPIases accelerate the folding of proteins. It catalyzes the cis-trans isomerization of proline imidic peptide bonds in oligopeptides.</text>
</comment>
<comment type="caution">
    <text evidence="9">The sequence shown here is derived from an EMBL/GenBank/DDBJ whole genome shotgun (WGS) entry which is preliminary data.</text>
</comment>
<comment type="similarity">
    <text evidence="3 7">Belongs to the cyclophilin-type PPIase family.</text>
</comment>
<dbReference type="EMBL" id="CABVIJ010000013">
    <property type="protein sequence ID" value="VVP07348.1"/>
    <property type="molecule type" value="Genomic_DNA"/>
</dbReference>
<dbReference type="PROSITE" id="PS00170">
    <property type="entry name" value="CSA_PPIASE_1"/>
    <property type="match status" value="1"/>
</dbReference>
<protein>
    <recommendedName>
        <fullName evidence="7">Peptidyl-prolyl cis-trans isomerase</fullName>
        <shortName evidence="7">PPIase</shortName>
        <ecNumber evidence="7">5.2.1.8</ecNumber>
    </recommendedName>
</protein>
<dbReference type="InterPro" id="IPR002130">
    <property type="entry name" value="Cyclophilin-type_PPIase_dom"/>
</dbReference>
<keyword evidence="4" id="KW-0963">Cytoplasm</keyword>
<evidence type="ECO:0000256" key="3">
    <source>
        <dbReference type="ARBA" id="ARBA00007365"/>
    </source>
</evidence>
<dbReference type="InterPro" id="IPR020892">
    <property type="entry name" value="Cyclophilin-type_PPIase_CS"/>
</dbReference>
<feature type="domain" description="PPIase cyclophilin-type" evidence="8">
    <location>
        <begin position="11"/>
        <end position="165"/>
    </location>
</feature>
<evidence type="ECO:0000256" key="1">
    <source>
        <dbReference type="ARBA" id="ARBA00002388"/>
    </source>
</evidence>
<comment type="catalytic activity">
    <reaction evidence="7">
        <text>[protein]-peptidylproline (omega=180) = [protein]-peptidylproline (omega=0)</text>
        <dbReference type="Rhea" id="RHEA:16237"/>
        <dbReference type="Rhea" id="RHEA-COMP:10747"/>
        <dbReference type="Rhea" id="RHEA-COMP:10748"/>
        <dbReference type="ChEBI" id="CHEBI:83833"/>
        <dbReference type="ChEBI" id="CHEBI:83834"/>
        <dbReference type="EC" id="5.2.1.8"/>
    </reaction>
</comment>
<dbReference type="InterPro" id="IPR029000">
    <property type="entry name" value="Cyclophilin-like_dom_sf"/>
</dbReference>
<dbReference type="CDD" id="cd01920">
    <property type="entry name" value="cyclophilin_EcCYP_like"/>
    <property type="match status" value="1"/>
</dbReference>
<dbReference type="PANTHER" id="PTHR43246">
    <property type="entry name" value="PEPTIDYL-PROLYL CIS-TRANS ISOMERASE CYP38, CHLOROPLASTIC"/>
    <property type="match status" value="1"/>
</dbReference>
<dbReference type="RefSeq" id="WP_042559899.1">
    <property type="nucleotide sequence ID" value="NZ_CABVIJ010000013.1"/>
</dbReference>